<evidence type="ECO:0000313" key="2">
    <source>
        <dbReference type="EMBL" id="QED29879.1"/>
    </source>
</evidence>
<dbReference type="PROSITE" id="PS51257">
    <property type="entry name" value="PROKAR_LIPOPROTEIN"/>
    <property type="match status" value="1"/>
</dbReference>
<dbReference type="OrthoDB" id="64245at2"/>
<dbReference type="InterPro" id="IPR046863">
    <property type="entry name" value="MbnP-like_dom"/>
</dbReference>
<evidence type="ECO:0000313" key="3">
    <source>
        <dbReference type="Proteomes" id="UP000321595"/>
    </source>
</evidence>
<dbReference type="InterPro" id="IPR023977">
    <property type="entry name" value="MbnP-like"/>
</dbReference>
<protein>
    <submittedName>
        <fullName evidence="2">Metallo-mystery pair system four-Cys motif protein</fullName>
    </submittedName>
</protein>
<accession>A0A5B8Y2F4</accession>
<dbReference type="KEGG" id="bbae:FRD01_22115"/>
<proteinExistence type="predicted"/>
<reference evidence="2 3" key="1">
    <citation type="submission" date="2019-08" db="EMBL/GenBank/DDBJ databases">
        <authorList>
            <person name="Liang Q."/>
        </authorList>
    </citation>
    <scope>NUCLEOTIDE SEQUENCE [LARGE SCALE GENOMIC DNA]</scope>
    <source>
        <strain evidence="2 3">V1718</strain>
    </source>
</reference>
<dbReference type="NCBIfam" id="TIGR04052">
    <property type="entry name" value="MbnP_like_WxW"/>
    <property type="match status" value="1"/>
</dbReference>
<feature type="domain" description="Copper-binding protein MbnP-like" evidence="1">
    <location>
        <begin position="29"/>
        <end position="243"/>
    </location>
</feature>
<dbReference type="AlphaFoldDB" id="A0A5B8Y2F4"/>
<evidence type="ECO:0000259" key="1">
    <source>
        <dbReference type="Pfam" id="PF20243"/>
    </source>
</evidence>
<gene>
    <name evidence="2" type="ORF">FRD01_22115</name>
</gene>
<name>A0A5B8Y2F4_9DELT</name>
<organism evidence="2 3">
    <name type="scientific">Microvenator marinus</name>
    <dbReference type="NCBI Taxonomy" id="2600177"/>
    <lineage>
        <taxon>Bacteria</taxon>
        <taxon>Deltaproteobacteria</taxon>
        <taxon>Bradymonadales</taxon>
        <taxon>Microvenatoraceae</taxon>
        <taxon>Microvenator</taxon>
    </lineage>
</organism>
<keyword evidence="3" id="KW-1185">Reference proteome</keyword>
<dbReference type="Proteomes" id="UP000321595">
    <property type="component" value="Chromosome"/>
</dbReference>
<dbReference type="Pfam" id="PF20243">
    <property type="entry name" value="MbnP"/>
    <property type="match status" value="1"/>
</dbReference>
<sequence length="269" mass="28574">MSFQKLLAVLTVGLVVGCGDDETNPSAKALTISFQSVVGDEDFGCDQVFENIGTNASSLTITDNRLYISNIRVVDDAGVEHPLELAQDGVWQFEDVVLLDFEDGTGNCTNGNEPTNLQAVGTTSATSYAGVVFDLGIPESLNHSDSAIMPSPLNLTSMWWSWQGGYKFVRLEGSTSELDGWRLHLGSTACTGDPGSEISCSNKNRPEVRLDGPVDTDPILFDIADLLKSSDLSQDAGGAVGCMAGSDDPECAPLFETLGISGTQSAFRF</sequence>
<dbReference type="RefSeq" id="WP_146963112.1">
    <property type="nucleotide sequence ID" value="NZ_CP042467.1"/>
</dbReference>
<dbReference type="EMBL" id="CP042467">
    <property type="protein sequence ID" value="QED29879.1"/>
    <property type="molecule type" value="Genomic_DNA"/>
</dbReference>